<evidence type="ECO:0000313" key="3">
    <source>
        <dbReference type="Proteomes" id="UP001589810"/>
    </source>
</evidence>
<dbReference type="PANTHER" id="PTHR11261">
    <property type="entry name" value="INTERPHOTORECEPTOR RETINOID-BINDING PROTEIN"/>
    <property type="match status" value="1"/>
</dbReference>
<dbReference type="SMART" id="SM00245">
    <property type="entry name" value="TSPc"/>
    <property type="match status" value="1"/>
</dbReference>
<evidence type="ECO:0000259" key="1">
    <source>
        <dbReference type="SMART" id="SM00245"/>
    </source>
</evidence>
<protein>
    <submittedName>
        <fullName evidence="2">S41 family peptidase</fullName>
        <ecNumber evidence="2">3.4.-.-</ecNumber>
    </submittedName>
</protein>
<keyword evidence="2" id="KW-0378">Hydrolase</keyword>
<feature type="domain" description="Tail specific protease" evidence="1">
    <location>
        <begin position="68"/>
        <end position="260"/>
    </location>
</feature>
<evidence type="ECO:0000313" key="2">
    <source>
        <dbReference type="EMBL" id="MFC0540919.1"/>
    </source>
</evidence>
<gene>
    <name evidence="2" type="ORF">ACFFH7_05475</name>
</gene>
<dbReference type="GO" id="GO:0016787">
    <property type="term" value="F:hydrolase activity"/>
    <property type="evidence" value="ECO:0007669"/>
    <property type="project" value="UniProtKB-KW"/>
</dbReference>
<dbReference type="Gene3D" id="3.30.750.44">
    <property type="match status" value="1"/>
</dbReference>
<sequence>MTSRRELIDASIPLITANYVFPDIAEKVVEVLRRNDYEHLANIDEFAAAVTADLQSVNGDKHLRLLHEEPRPRAATEHHGFDKVEVLDGNIGYVENTWLREAGRFGDFAVAAMTLVAGTDALIIDLRRCRGGDPGMVSLICAYLFDESKHVNDIYSRPDDLTIQFWTPPYVPGRRFGGTKPVWVLTSSFTFSGGEELAYDLQQTGRATLVGETTRGGAHPTDWHELAEHLYLTVPEARAINPRSGTNWEGVGVVPDIAVPADQAMDHAVELARKFLADPGN</sequence>
<dbReference type="Proteomes" id="UP001589810">
    <property type="component" value="Unassembled WGS sequence"/>
</dbReference>
<keyword evidence="3" id="KW-1185">Reference proteome</keyword>
<name>A0ABV6MKV7_9PSEU</name>
<dbReference type="InterPro" id="IPR005151">
    <property type="entry name" value="Tail-specific_protease"/>
</dbReference>
<proteinExistence type="predicted"/>
<comment type="caution">
    <text evidence="2">The sequence shown here is derived from an EMBL/GenBank/DDBJ whole genome shotgun (WGS) entry which is preliminary data.</text>
</comment>
<dbReference type="InterPro" id="IPR029045">
    <property type="entry name" value="ClpP/crotonase-like_dom_sf"/>
</dbReference>
<dbReference type="CDD" id="cd07563">
    <property type="entry name" value="Peptidase_S41_IRBP"/>
    <property type="match status" value="1"/>
</dbReference>
<accession>A0ABV6MKV7</accession>
<dbReference type="EC" id="3.4.-.-" evidence="2"/>
<dbReference type="Pfam" id="PF11918">
    <property type="entry name" value="Peptidase_S41_N"/>
    <property type="match status" value="1"/>
</dbReference>
<dbReference type="RefSeq" id="WP_273939761.1">
    <property type="nucleotide sequence ID" value="NZ_CP097263.1"/>
</dbReference>
<organism evidence="2 3">
    <name type="scientific">Kutzneria chonburiensis</name>
    <dbReference type="NCBI Taxonomy" id="1483604"/>
    <lineage>
        <taxon>Bacteria</taxon>
        <taxon>Bacillati</taxon>
        <taxon>Actinomycetota</taxon>
        <taxon>Actinomycetes</taxon>
        <taxon>Pseudonocardiales</taxon>
        <taxon>Pseudonocardiaceae</taxon>
        <taxon>Kutzneria</taxon>
    </lineage>
</organism>
<dbReference type="PANTHER" id="PTHR11261:SF3">
    <property type="entry name" value="RETINOL-BINDING PROTEIN 3"/>
    <property type="match status" value="1"/>
</dbReference>
<dbReference type="Gene3D" id="3.90.226.10">
    <property type="entry name" value="2-enoyl-CoA Hydratase, Chain A, domain 1"/>
    <property type="match status" value="1"/>
</dbReference>
<dbReference type="EMBL" id="JBHLUD010000001">
    <property type="protein sequence ID" value="MFC0540919.1"/>
    <property type="molecule type" value="Genomic_DNA"/>
</dbReference>
<dbReference type="SUPFAM" id="SSF52096">
    <property type="entry name" value="ClpP/crotonase"/>
    <property type="match status" value="1"/>
</dbReference>
<dbReference type="Pfam" id="PF03572">
    <property type="entry name" value="Peptidase_S41"/>
    <property type="match status" value="1"/>
</dbReference>
<reference evidence="2 3" key="1">
    <citation type="submission" date="2024-09" db="EMBL/GenBank/DDBJ databases">
        <authorList>
            <person name="Sun Q."/>
            <person name="Mori K."/>
        </authorList>
    </citation>
    <scope>NUCLEOTIDE SEQUENCE [LARGE SCALE GENOMIC DNA]</scope>
    <source>
        <strain evidence="2 3">TBRC 1432</strain>
    </source>
</reference>